<evidence type="ECO:0000313" key="3">
    <source>
        <dbReference type="Proteomes" id="UP000823597"/>
    </source>
</evidence>
<accession>A0A9D9I3A3</accession>
<dbReference type="InterPro" id="IPR036615">
    <property type="entry name" value="Mur_ligase_C_dom_sf"/>
</dbReference>
<dbReference type="EMBL" id="JADIME010000008">
    <property type="protein sequence ID" value="MBO8464484.1"/>
    <property type="molecule type" value="Genomic_DNA"/>
</dbReference>
<gene>
    <name evidence="2" type="ORF">IAB93_00630</name>
</gene>
<dbReference type="GO" id="GO:0016881">
    <property type="term" value="F:acid-amino acid ligase activity"/>
    <property type="evidence" value="ECO:0007669"/>
    <property type="project" value="InterPro"/>
</dbReference>
<dbReference type="SUPFAM" id="SSF53244">
    <property type="entry name" value="MurD-like peptide ligases, peptide-binding domain"/>
    <property type="match status" value="1"/>
</dbReference>
<organism evidence="2 3">
    <name type="scientific">Candidatus Merdivivens pullistercoris</name>
    <dbReference type="NCBI Taxonomy" id="2840873"/>
    <lineage>
        <taxon>Bacteria</taxon>
        <taxon>Pseudomonadati</taxon>
        <taxon>Bacteroidota</taxon>
        <taxon>Bacteroidia</taxon>
        <taxon>Bacteroidales</taxon>
        <taxon>Muribaculaceae</taxon>
        <taxon>Muribaculaceae incertae sedis</taxon>
        <taxon>Candidatus Merdivivens</taxon>
    </lineage>
</organism>
<reference evidence="2" key="1">
    <citation type="submission" date="2020-10" db="EMBL/GenBank/DDBJ databases">
        <authorList>
            <person name="Gilroy R."/>
        </authorList>
    </citation>
    <scope>NUCLEOTIDE SEQUENCE</scope>
    <source>
        <strain evidence="2">10037</strain>
    </source>
</reference>
<sequence length="192" mass="20770">MPDMCAVSNGVNTIRPFEADVVYDGITGAASRMRFLGRWQDIRKGPNRLIVDIGHNAHGLKYNFSQLCRLFVKNPSRKAVIVLGFVADKDVDAALEEIPCLDGRLIDFIFTNAASRRALPAHELERHFLRRYSGRVSSGLYSVRVVPHVADAVMAALEGCGPEGGIIYIGGSTFVVAEALPVLGAKDTLSGG</sequence>
<dbReference type="InterPro" id="IPR004101">
    <property type="entry name" value="Mur_ligase_C"/>
</dbReference>
<protein>
    <recommendedName>
        <fullName evidence="1">Mur ligase C-terminal domain-containing protein</fullName>
    </recommendedName>
</protein>
<dbReference type="Pfam" id="PF02875">
    <property type="entry name" value="Mur_ligase_C"/>
    <property type="match status" value="1"/>
</dbReference>
<dbReference type="Proteomes" id="UP000823597">
    <property type="component" value="Unassembled WGS sequence"/>
</dbReference>
<comment type="caution">
    <text evidence="2">The sequence shown here is derived from an EMBL/GenBank/DDBJ whole genome shotgun (WGS) entry which is preliminary data.</text>
</comment>
<dbReference type="Gene3D" id="3.90.190.20">
    <property type="entry name" value="Mur ligase, C-terminal domain"/>
    <property type="match status" value="1"/>
</dbReference>
<name>A0A9D9I3A3_9BACT</name>
<reference evidence="2" key="2">
    <citation type="journal article" date="2021" name="PeerJ">
        <title>Extensive microbial diversity within the chicken gut microbiome revealed by metagenomics and culture.</title>
        <authorList>
            <person name="Gilroy R."/>
            <person name="Ravi A."/>
            <person name="Getino M."/>
            <person name="Pursley I."/>
            <person name="Horton D.L."/>
            <person name="Alikhan N.F."/>
            <person name="Baker D."/>
            <person name="Gharbi K."/>
            <person name="Hall N."/>
            <person name="Watson M."/>
            <person name="Adriaenssens E.M."/>
            <person name="Foster-Nyarko E."/>
            <person name="Jarju S."/>
            <person name="Secka A."/>
            <person name="Antonio M."/>
            <person name="Oren A."/>
            <person name="Chaudhuri R.R."/>
            <person name="La Ragione R."/>
            <person name="Hildebrand F."/>
            <person name="Pallen M.J."/>
        </authorList>
    </citation>
    <scope>NUCLEOTIDE SEQUENCE</scope>
    <source>
        <strain evidence="2">10037</strain>
    </source>
</reference>
<proteinExistence type="predicted"/>
<evidence type="ECO:0000313" key="2">
    <source>
        <dbReference type="EMBL" id="MBO8464484.1"/>
    </source>
</evidence>
<evidence type="ECO:0000259" key="1">
    <source>
        <dbReference type="Pfam" id="PF02875"/>
    </source>
</evidence>
<dbReference type="AlphaFoldDB" id="A0A9D9I3A3"/>
<feature type="domain" description="Mur ligase C-terminal" evidence="1">
    <location>
        <begin position="37"/>
        <end position="172"/>
    </location>
</feature>